<dbReference type="EMBL" id="CP029693">
    <property type="protein sequence ID" value="AWY39178.1"/>
    <property type="molecule type" value="Genomic_DNA"/>
</dbReference>
<evidence type="ECO:0000256" key="3">
    <source>
        <dbReference type="SAM" id="MobiDB-lite"/>
    </source>
</evidence>
<evidence type="ECO:0000259" key="4">
    <source>
        <dbReference type="PROSITE" id="PS50977"/>
    </source>
</evidence>
<reference evidence="5 6" key="1">
    <citation type="submission" date="2018-05" db="EMBL/GenBank/DDBJ databases">
        <title>Whole genome sequence of Pseudomonas putida JBC17.</title>
        <authorList>
            <person name="Lee Y.H."/>
            <person name="David K."/>
        </authorList>
    </citation>
    <scope>NUCLEOTIDE SEQUENCE [LARGE SCALE GENOMIC DNA]</scope>
    <source>
        <strain evidence="5 6">JBC17</strain>
    </source>
</reference>
<accession>A0A2Z4RFR3</accession>
<dbReference type="GO" id="GO:0003677">
    <property type="term" value="F:DNA binding"/>
    <property type="evidence" value="ECO:0007669"/>
    <property type="project" value="UniProtKB-UniRule"/>
</dbReference>
<evidence type="ECO:0000313" key="6">
    <source>
        <dbReference type="Proteomes" id="UP000250299"/>
    </source>
</evidence>
<dbReference type="InterPro" id="IPR009057">
    <property type="entry name" value="Homeodomain-like_sf"/>
</dbReference>
<dbReference type="SUPFAM" id="SSF46689">
    <property type="entry name" value="Homeodomain-like"/>
    <property type="match status" value="1"/>
</dbReference>
<evidence type="ECO:0000256" key="1">
    <source>
        <dbReference type="ARBA" id="ARBA00023125"/>
    </source>
</evidence>
<dbReference type="AlphaFoldDB" id="A0A2Z4RFR3"/>
<organism evidence="5 6">
    <name type="scientific">Pseudomonas putida</name>
    <name type="common">Arthrobacter siderocapsulatus</name>
    <dbReference type="NCBI Taxonomy" id="303"/>
    <lineage>
        <taxon>Bacteria</taxon>
        <taxon>Pseudomonadati</taxon>
        <taxon>Pseudomonadota</taxon>
        <taxon>Gammaproteobacteria</taxon>
        <taxon>Pseudomonadales</taxon>
        <taxon>Pseudomonadaceae</taxon>
        <taxon>Pseudomonas</taxon>
    </lineage>
</organism>
<sequence>MARRSHLTQGREGAGPSSHGLEAGVDILRNLPDRPRKQPKQARSVALVDALKTAGCKILEREGRAALTIYRLSDYSGVATSSIYEYFPTIESLIAAIFEDYRADIRQQIIANLHALPASATLYDGIEMVLRTGLCALHHWVNIDSQLSIKSAYYGELVRLEIVKPERFWISMVIPALVQRFSGEIRVADRVKAGFLAYQAVTALPRALVIEQPAYLLEEDTVRMLARMLHALLTTEKAEQCRENTP</sequence>
<dbReference type="Gene3D" id="1.10.357.10">
    <property type="entry name" value="Tetracycline Repressor, domain 2"/>
    <property type="match status" value="1"/>
</dbReference>
<dbReference type="RefSeq" id="WP_110962960.1">
    <property type="nucleotide sequence ID" value="NZ_CP029693.1"/>
</dbReference>
<feature type="domain" description="HTH tetR-type" evidence="4">
    <location>
        <begin position="45"/>
        <end position="105"/>
    </location>
</feature>
<name>A0A2Z4RFR3_PSEPU</name>
<evidence type="ECO:0000256" key="2">
    <source>
        <dbReference type="PROSITE-ProRule" id="PRU00335"/>
    </source>
</evidence>
<protein>
    <submittedName>
        <fullName evidence="5">TetR family transcriptional regulator</fullName>
    </submittedName>
</protein>
<dbReference type="InterPro" id="IPR001647">
    <property type="entry name" value="HTH_TetR"/>
</dbReference>
<feature type="DNA-binding region" description="H-T-H motif" evidence="2">
    <location>
        <begin position="68"/>
        <end position="87"/>
    </location>
</feature>
<keyword evidence="1 2" id="KW-0238">DNA-binding</keyword>
<dbReference type="OrthoDB" id="9816320at2"/>
<dbReference type="PROSITE" id="PS50977">
    <property type="entry name" value="HTH_TETR_2"/>
    <property type="match status" value="1"/>
</dbReference>
<dbReference type="Proteomes" id="UP000250299">
    <property type="component" value="Chromosome"/>
</dbReference>
<feature type="region of interest" description="Disordered" evidence="3">
    <location>
        <begin position="1"/>
        <end position="22"/>
    </location>
</feature>
<evidence type="ECO:0000313" key="5">
    <source>
        <dbReference type="EMBL" id="AWY39178.1"/>
    </source>
</evidence>
<proteinExistence type="predicted"/>
<gene>
    <name evidence="5" type="ORF">DKY63_04355</name>
</gene>
<dbReference type="Pfam" id="PF00440">
    <property type="entry name" value="TetR_N"/>
    <property type="match status" value="1"/>
</dbReference>